<evidence type="ECO:0000256" key="5">
    <source>
        <dbReference type="ARBA" id="ARBA00023235"/>
    </source>
</evidence>
<dbReference type="EMBL" id="LZRT01000102">
    <property type="protein sequence ID" value="OUM85443.1"/>
    <property type="molecule type" value="Genomic_DNA"/>
</dbReference>
<evidence type="ECO:0000256" key="6">
    <source>
        <dbReference type="ARBA" id="ARBA00023277"/>
    </source>
</evidence>
<dbReference type="GO" id="GO:0006053">
    <property type="term" value="P:N-acetylmannosamine catabolic process"/>
    <property type="evidence" value="ECO:0007669"/>
    <property type="project" value="TreeGrafter"/>
</dbReference>
<dbReference type="EC" id="5.1.3.9" evidence="7"/>
<gene>
    <name evidence="7" type="primary">nanE</name>
    <name evidence="8" type="ORF">BAA01_12900</name>
</gene>
<dbReference type="GO" id="GO:0047465">
    <property type="term" value="F:N-acylglucosamine-6-phosphate 2-epimerase activity"/>
    <property type="evidence" value="ECO:0007669"/>
    <property type="project" value="UniProtKB-EC"/>
</dbReference>
<dbReference type="GO" id="GO:0019262">
    <property type="term" value="P:N-acetylneuraminate catabolic process"/>
    <property type="evidence" value="ECO:0007669"/>
    <property type="project" value="UniProtKB-UniRule"/>
</dbReference>
<evidence type="ECO:0000256" key="2">
    <source>
        <dbReference type="ARBA" id="ARBA00002147"/>
    </source>
</evidence>
<dbReference type="HAMAP" id="MF_01235">
    <property type="entry name" value="ManNAc6P_epimer"/>
    <property type="match status" value="1"/>
</dbReference>
<dbReference type="CDD" id="cd04729">
    <property type="entry name" value="NanE"/>
    <property type="match status" value="1"/>
</dbReference>
<comment type="function">
    <text evidence="2 7">Converts N-acetylmannosamine-6-phosphate (ManNAc-6-P) to N-acetylglucosamine-6-phosphate (GlcNAc-6-P).</text>
</comment>
<dbReference type="InterPro" id="IPR007260">
    <property type="entry name" value="NanE"/>
</dbReference>
<evidence type="ECO:0000256" key="7">
    <source>
        <dbReference type="HAMAP-Rule" id="MF_01235"/>
    </source>
</evidence>
<comment type="catalytic activity">
    <reaction evidence="1 7">
        <text>an N-acyl-D-glucosamine 6-phosphate = an N-acyl-D-mannosamine 6-phosphate</text>
        <dbReference type="Rhea" id="RHEA:23932"/>
        <dbReference type="ChEBI" id="CHEBI:57599"/>
        <dbReference type="ChEBI" id="CHEBI:57666"/>
        <dbReference type="EC" id="5.1.3.9"/>
    </reaction>
</comment>
<comment type="pathway">
    <text evidence="3 7">Amino-sugar metabolism; N-acetylneuraminate degradation; D-fructose 6-phosphate from N-acetylneuraminate: step 3/5.</text>
</comment>
<dbReference type="PANTHER" id="PTHR36204:SF1">
    <property type="entry name" value="N-ACETYLMANNOSAMINE-6-PHOSPHATE 2-EPIMERASE-RELATED"/>
    <property type="match status" value="1"/>
</dbReference>
<keyword evidence="6 7" id="KW-0119">Carbohydrate metabolism</keyword>
<accession>A0A1Y3PDQ1</accession>
<comment type="caution">
    <text evidence="8">The sequence shown here is derived from an EMBL/GenBank/DDBJ whole genome shotgun (WGS) entry which is preliminary data.</text>
</comment>
<name>A0A1Y3PDQ1_9BACI</name>
<evidence type="ECO:0000313" key="8">
    <source>
        <dbReference type="EMBL" id="OUM85443.1"/>
    </source>
</evidence>
<dbReference type="SUPFAM" id="SSF51366">
    <property type="entry name" value="Ribulose-phoshate binding barrel"/>
    <property type="match status" value="1"/>
</dbReference>
<organism evidence="8 9">
    <name type="scientific">Bacillus thermozeamaize</name>
    <dbReference type="NCBI Taxonomy" id="230954"/>
    <lineage>
        <taxon>Bacteria</taxon>
        <taxon>Bacillati</taxon>
        <taxon>Bacillota</taxon>
        <taxon>Bacilli</taxon>
        <taxon>Bacillales</taxon>
        <taxon>Bacillaceae</taxon>
        <taxon>Bacillus</taxon>
    </lineage>
</organism>
<dbReference type="InterPro" id="IPR011060">
    <property type="entry name" value="RibuloseP-bd_barrel"/>
</dbReference>
<dbReference type="FunFam" id="3.20.20.70:FF:000035">
    <property type="entry name" value="Putative N-acetylmannosamine-6-phosphate 2-epimerase"/>
    <property type="match status" value="1"/>
</dbReference>
<dbReference type="GO" id="GO:0005829">
    <property type="term" value="C:cytosol"/>
    <property type="evidence" value="ECO:0007669"/>
    <property type="project" value="TreeGrafter"/>
</dbReference>
<dbReference type="NCBIfam" id="NF002231">
    <property type="entry name" value="PRK01130.1"/>
    <property type="match status" value="1"/>
</dbReference>
<dbReference type="GO" id="GO:0005975">
    <property type="term" value="P:carbohydrate metabolic process"/>
    <property type="evidence" value="ECO:0007669"/>
    <property type="project" value="UniProtKB-UniRule"/>
</dbReference>
<keyword evidence="5 7" id="KW-0413">Isomerase</keyword>
<reference evidence="9" key="1">
    <citation type="submission" date="2016-06" db="EMBL/GenBank/DDBJ databases">
        <authorList>
            <person name="Nascimento L."/>
            <person name="Pereira R.V."/>
            <person name="Martins L.F."/>
            <person name="Quaggio R.B."/>
            <person name="Silva A.M."/>
            <person name="Setubal J.C."/>
        </authorList>
    </citation>
    <scope>NUCLEOTIDE SEQUENCE [LARGE SCALE GENOMIC DNA]</scope>
</reference>
<evidence type="ECO:0000256" key="4">
    <source>
        <dbReference type="ARBA" id="ARBA00007439"/>
    </source>
</evidence>
<dbReference type="PANTHER" id="PTHR36204">
    <property type="entry name" value="N-ACETYLMANNOSAMINE-6-PHOSPHATE 2-EPIMERASE-RELATED"/>
    <property type="match status" value="1"/>
</dbReference>
<comment type="similarity">
    <text evidence="4 7">Belongs to the NanE family.</text>
</comment>
<evidence type="ECO:0000256" key="1">
    <source>
        <dbReference type="ARBA" id="ARBA00000056"/>
    </source>
</evidence>
<evidence type="ECO:0000256" key="3">
    <source>
        <dbReference type="ARBA" id="ARBA00005081"/>
    </source>
</evidence>
<protein>
    <recommendedName>
        <fullName evidence="7">Putative N-acetylmannosamine-6-phosphate 2-epimerase</fullName>
        <ecNumber evidence="7">5.1.3.9</ecNumber>
    </recommendedName>
    <alternativeName>
        <fullName evidence="7">ManNAc-6-P epimerase</fullName>
    </alternativeName>
</protein>
<dbReference type="AlphaFoldDB" id="A0A1Y3PDQ1"/>
<dbReference type="Gene3D" id="3.20.20.70">
    <property type="entry name" value="Aldolase class I"/>
    <property type="match status" value="1"/>
</dbReference>
<proteinExistence type="inferred from homology"/>
<dbReference type="Pfam" id="PF04131">
    <property type="entry name" value="NanE"/>
    <property type="match status" value="1"/>
</dbReference>
<sequence>MHPGLNKFKKGLIVSCQAFPGDPMFGEGIMAKMALAAKQGGAVGIRANGRADIESIKAVVDLPVIGIVKRKYSDSEINITPTLREVQELGEAGADMIALDATGRRRPNGETLESLIAYIHDVLGLPVMGDVSTLEEAKQAQSLGVDVVAPTLAGYTPYTEMTDGPDWQLLEAMLSELSIPVMAEGRIQTPEDARRAFRAGCRNVVVGAAITRPEWITERFVTIMTAEEVKHD</sequence>
<dbReference type="InterPro" id="IPR013785">
    <property type="entry name" value="Aldolase_TIM"/>
</dbReference>
<dbReference type="Proteomes" id="UP000196475">
    <property type="component" value="Unassembled WGS sequence"/>
</dbReference>
<dbReference type="UniPathway" id="UPA00629">
    <property type="reaction ID" value="UER00682"/>
</dbReference>
<evidence type="ECO:0000313" key="9">
    <source>
        <dbReference type="Proteomes" id="UP000196475"/>
    </source>
</evidence>